<reference evidence="1 2" key="1">
    <citation type="submission" date="2015-12" db="EMBL/GenBank/DDBJ databases">
        <title>Draft genome sequence of Mesorhizobium sp. UFLA 01-765, a multitolerant efficient symbiont and plant-growth promoting strain isolated from Zn-mining soil using Leucaena leucocephala as a trap plant.</title>
        <authorList>
            <person name="Rangel W.M."/>
            <person name="Thijs S."/>
            <person name="Longatti S.M."/>
            <person name="Moreira F.M."/>
            <person name="Weyens N."/>
            <person name="Vangronsveld J."/>
            <person name="Van Hamme J.D."/>
            <person name="Bottos E.M."/>
            <person name="Rineau F."/>
        </authorList>
    </citation>
    <scope>NUCLEOTIDE SEQUENCE [LARGE SCALE GENOMIC DNA]</scope>
    <source>
        <strain evidence="1 2">UFLA 01-765</strain>
    </source>
</reference>
<dbReference type="Proteomes" id="UP000053176">
    <property type="component" value="Unassembled WGS sequence"/>
</dbReference>
<protein>
    <submittedName>
        <fullName evidence="1">Uncharacterized protein</fullName>
    </submittedName>
</protein>
<name>A0A101KV42_RHILI</name>
<dbReference type="Pfam" id="PF14462">
    <property type="entry name" value="Prok-E2_E"/>
    <property type="match status" value="1"/>
</dbReference>
<dbReference type="AlphaFoldDB" id="A0A101KV42"/>
<gene>
    <name evidence="1" type="ORF">AU467_16755</name>
</gene>
<dbReference type="EMBL" id="LPWA01000090">
    <property type="protein sequence ID" value="KUM27549.1"/>
    <property type="molecule type" value="Genomic_DNA"/>
</dbReference>
<dbReference type="OrthoDB" id="512401at2"/>
<organism evidence="1 2">
    <name type="scientific">Rhizobium loti</name>
    <name type="common">Mesorhizobium loti</name>
    <dbReference type="NCBI Taxonomy" id="381"/>
    <lineage>
        <taxon>Bacteria</taxon>
        <taxon>Pseudomonadati</taxon>
        <taxon>Pseudomonadota</taxon>
        <taxon>Alphaproteobacteria</taxon>
        <taxon>Hyphomicrobiales</taxon>
        <taxon>Phyllobacteriaceae</taxon>
        <taxon>Mesorhizobium</taxon>
    </lineage>
</organism>
<accession>A0A101KV42</accession>
<dbReference type="InterPro" id="IPR025701">
    <property type="entry name" value="UBQ-conjugat_E2_E"/>
</dbReference>
<comment type="caution">
    <text evidence="1">The sequence shown here is derived from an EMBL/GenBank/DDBJ whole genome shotgun (WGS) entry which is preliminary data.</text>
</comment>
<evidence type="ECO:0000313" key="2">
    <source>
        <dbReference type="Proteomes" id="UP000053176"/>
    </source>
</evidence>
<evidence type="ECO:0000313" key="1">
    <source>
        <dbReference type="EMBL" id="KUM27549.1"/>
    </source>
</evidence>
<sequence>MISPITLKEIERVRERFPEAAYQELPSTAILVTLPNVPLADGWSLAETTIWFVIPVGYPGPCPDCFWVEGKLRLAGGAIPQAAQMQTIPETPIEALWFSWHVTDAQKQWNPARDKLATYVSIILDRLGKVV</sequence>
<proteinExistence type="predicted"/>